<dbReference type="AlphaFoldDB" id="A0A5N5SL83"/>
<feature type="non-terminal residue" evidence="1">
    <location>
        <position position="1"/>
    </location>
</feature>
<gene>
    <name evidence="1" type="ORF">Anas_08666</name>
</gene>
<dbReference type="Proteomes" id="UP000326759">
    <property type="component" value="Unassembled WGS sequence"/>
</dbReference>
<dbReference type="InterPro" id="IPR028750">
    <property type="entry name" value="CEP350/CC187"/>
</dbReference>
<evidence type="ECO:0000313" key="1">
    <source>
        <dbReference type="EMBL" id="KAB7494468.1"/>
    </source>
</evidence>
<name>A0A5N5SL83_9CRUS</name>
<dbReference type="PANTHER" id="PTHR13958:SF3">
    <property type="entry name" value="CAP-GLY DOMAIN-CONTAINING PROTEIN-RELATED"/>
    <property type="match status" value="1"/>
</dbReference>
<dbReference type="EMBL" id="SEYY01024005">
    <property type="protein sequence ID" value="KAB7494468.1"/>
    <property type="molecule type" value="Genomic_DNA"/>
</dbReference>
<accession>A0A5N5SL83</accession>
<dbReference type="GO" id="GO:0005813">
    <property type="term" value="C:centrosome"/>
    <property type="evidence" value="ECO:0007669"/>
    <property type="project" value="InterPro"/>
</dbReference>
<keyword evidence="2" id="KW-1185">Reference proteome</keyword>
<reference evidence="1 2" key="1">
    <citation type="journal article" date="2019" name="PLoS Biol.">
        <title>Sex chromosomes control vertical transmission of feminizing Wolbachia symbionts in an isopod.</title>
        <authorList>
            <person name="Becking T."/>
            <person name="Chebbi M.A."/>
            <person name="Giraud I."/>
            <person name="Moumen B."/>
            <person name="Laverre T."/>
            <person name="Caubet Y."/>
            <person name="Peccoud J."/>
            <person name="Gilbert C."/>
            <person name="Cordaux R."/>
        </authorList>
    </citation>
    <scope>NUCLEOTIDE SEQUENCE [LARGE SCALE GENOMIC DNA]</scope>
    <source>
        <strain evidence="1">ANa2</strain>
        <tissue evidence="1">Whole body excluding digestive tract and cuticle</tissue>
    </source>
</reference>
<protein>
    <submittedName>
        <fullName evidence="1">Uncharacterized protein</fullName>
    </submittedName>
</protein>
<comment type="caution">
    <text evidence="1">The sequence shown here is derived from an EMBL/GenBank/DDBJ whole genome shotgun (WGS) entry which is preliminary data.</text>
</comment>
<dbReference type="PANTHER" id="PTHR13958">
    <property type="entry name" value="CENTROSOME-ASSOCIATED PROTEIN 350"/>
    <property type="match status" value="1"/>
</dbReference>
<evidence type="ECO:0000313" key="2">
    <source>
        <dbReference type="Proteomes" id="UP000326759"/>
    </source>
</evidence>
<dbReference type="OrthoDB" id="306254at2759"/>
<proteinExistence type="predicted"/>
<organism evidence="1 2">
    <name type="scientific">Armadillidium nasatum</name>
    <dbReference type="NCBI Taxonomy" id="96803"/>
    <lineage>
        <taxon>Eukaryota</taxon>
        <taxon>Metazoa</taxon>
        <taxon>Ecdysozoa</taxon>
        <taxon>Arthropoda</taxon>
        <taxon>Crustacea</taxon>
        <taxon>Multicrustacea</taxon>
        <taxon>Malacostraca</taxon>
        <taxon>Eumalacostraca</taxon>
        <taxon>Peracarida</taxon>
        <taxon>Isopoda</taxon>
        <taxon>Oniscidea</taxon>
        <taxon>Crinocheta</taxon>
        <taxon>Armadillidiidae</taxon>
        <taxon>Armadillidium</taxon>
    </lineage>
</organism>
<dbReference type="GO" id="GO:0008017">
    <property type="term" value="F:microtubule binding"/>
    <property type="evidence" value="ECO:0007669"/>
    <property type="project" value="InterPro"/>
</dbReference>
<sequence length="349" mass="40211">EPEERIDKQSSWFDEPNRICSNYNGPAEFYKGTDINETFSVSSCKGVWLEDVFWKSEDNMKTKELREAEELINAEIARLEELQRFKEKYPNLVIREVPDKPPPPYTPPKDVATSTTPIEKLNLPEPQTPSNTISVPHRLSKADLRRIASDIVNVVPSKEELVSAVESNCNLIYSKWQKGMNPAFVEYPALISISTFDVEEIDPSDSSEAAFNYLIFNLTRQYVCEVFDYVNAPPLPVWATHFHNPKKTNWKISKKVSEKSVVNHVMKNVRIDLGIDAASKRESALMKWALKRREPVDQIIVQEFQTEELSWVQYYEEEAFVKTQISKEILSSLIDETICVFNNILTKLL</sequence>
<dbReference type="GO" id="GO:0034453">
    <property type="term" value="P:microtubule anchoring"/>
    <property type="evidence" value="ECO:0007669"/>
    <property type="project" value="InterPro"/>
</dbReference>